<organism evidence="3 4">
    <name type="scientific">Effrenium voratum</name>
    <dbReference type="NCBI Taxonomy" id="2562239"/>
    <lineage>
        <taxon>Eukaryota</taxon>
        <taxon>Sar</taxon>
        <taxon>Alveolata</taxon>
        <taxon>Dinophyceae</taxon>
        <taxon>Suessiales</taxon>
        <taxon>Symbiodiniaceae</taxon>
        <taxon>Effrenium</taxon>
    </lineage>
</organism>
<dbReference type="CDD" id="cd00038">
    <property type="entry name" value="CAP_ED"/>
    <property type="match status" value="4"/>
</dbReference>
<proteinExistence type="predicted"/>
<gene>
    <name evidence="3" type="ORF">EVOR1521_LOCUS10385</name>
</gene>
<dbReference type="EMBL" id="CAUJNA010000997">
    <property type="protein sequence ID" value="CAJ1383214.1"/>
    <property type="molecule type" value="Genomic_DNA"/>
</dbReference>
<accession>A0AA36I915</accession>
<dbReference type="GO" id="GO:0042391">
    <property type="term" value="P:regulation of membrane potential"/>
    <property type="evidence" value="ECO:0007669"/>
    <property type="project" value="TreeGrafter"/>
</dbReference>
<evidence type="ECO:0000256" key="1">
    <source>
        <dbReference type="SAM" id="MobiDB-lite"/>
    </source>
</evidence>
<sequence>MDRRSRASIKSVRTSVRSSTASHVHEMLDMDAFKHESRRRVTSLYSEEAGRRNSVGGTSLLAIEAELSKLQMFSGCSQQLLEELSAVSSSRMCPEGSVVLAKGDQSDSMLIVLRGTVDVCVGDERVAQLRMGDRLGETLFLAVEDYWPVQLVAMDLCMVCEVSREELLILLRNHAADKDLLAPYLSQPPHVHLLTAERMLQSPLFAKLSEPVWEYFRDSMFRRIFFPGEIILQEGSPCDLVLLARGAVSVDIAGRSVRLERRGESLQGLAHRDAEVEVSQEDALHPAVLGEMEFLGLSERVSSVKADAECHCWFLHHTSLSRVGDDDDSLLREAASLRTDPGRVSSARMRVLSIFDEAGCSPEFLQYLERKFEPRLFLQGKTICDFETPTGTRVMHIVVNGHASSVNEYERIRVLSANTVFGMLSALGVPARPERVKKVFAATCCTCHLLHQTVVVRALELFPDHRMKVLMLANGGQETDMSDLIGRIQSSPFFANTNPDFVAELASSAVDRIFMPGDLVVNEGDVGNSMFILLNGSADVYVSDKSDKERGPEAKEAKKVKQMIRVGHLAAGAIAGELAMLGISQTRSASIQAATLCVFWEVTQERAMAILDHFPEERQLFSAVIVQNLDLTVPGRLLNLPLFKSFDRKFRNLLSLYCERHAFFPEHCATRENETGDKLWIMNNGPVMLQKKGFKVKIFSPGMHFGCDNMLGLARHYCGTLVAMTVCHMLSLSRASYLHSLEQYPSKSAHQKLLKVQKRETTELREMLERVAVRKGVWQRYQSELAGGVSNLPDSELVRRLVKAWHDRVRLARDKRLKDARQHEEMLSKLAGWKQKTEESRKRIEPKVKLKELIKLNLTERGPLKYLQEPPIREDLQMFQTLQEEEPQAWPCSANQHEGLKEWLQPRASAYYRLHVWDVLRQELHLDEAGLPSSVLPILDSKAREQKGRSRTSTEDEGTTSGRSRPNPSKFRTGVKAVMLSRLLSQRCFARAQDAPGLRLVPKAYQDWEGAGAVAQEFKEDQRPVSQDKETEIPEPFSFQGFLSANAEKLAAGESVQLMGFDHPDKEFEVLVIGGRSEQSGQKADRMETWFYQLKGTAHIAVPGGTLALNEGCCCIVTPGTSFDVARAAGPSALRVWESYSPWIFYWPYFFVFQFCLDICGVLWETLLHAGCEDIPDNLASDAARPFACGVERALWLSFFSLVIIIEGYALFILHCYCEDVVVSVPTKAFEDLYTKSETRILAKHLNPYNHLYGALPGHNEIAGEAVMA</sequence>
<dbReference type="InterPro" id="IPR050818">
    <property type="entry name" value="KCNH_animal-type"/>
</dbReference>
<protein>
    <recommendedName>
        <fullName evidence="2">Cyclic nucleotide-binding domain-containing protein</fullName>
    </recommendedName>
</protein>
<feature type="non-terminal residue" evidence="3">
    <location>
        <position position="1"/>
    </location>
</feature>
<evidence type="ECO:0000313" key="4">
    <source>
        <dbReference type="Proteomes" id="UP001178507"/>
    </source>
</evidence>
<dbReference type="GO" id="GO:0005886">
    <property type="term" value="C:plasma membrane"/>
    <property type="evidence" value="ECO:0007669"/>
    <property type="project" value="TreeGrafter"/>
</dbReference>
<feature type="domain" description="Cyclic nucleotide-binding" evidence="2">
    <location>
        <begin position="72"/>
        <end position="171"/>
    </location>
</feature>
<dbReference type="PROSITE" id="PS00888">
    <property type="entry name" value="CNMP_BINDING_1"/>
    <property type="match status" value="1"/>
</dbReference>
<dbReference type="PANTHER" id="PTHR10217">
    <property type="entry name" value="VOLTAGE AND LIGAND GATED POTASSIUM CHANNEL"/>
    <property type="match status" value="1"/>
</dbReference>
<dbReference type="PANTHER" id="PTHR10217:SF435">
    <property type="entry name" value="POTASSIUM VOLTAGE-GATED CHANNEL PROTEIN EAG"/>
    <property type="match status" value="1"/>
</dbReference>
<keyword evidence="4" id="KW-1185">Reference proteome</keyword>
<feature type="domain" description="Cyclic nucleotide-binding" evidence="2">
    <location>
        <begin position="204"/>
        <end position="323"/>
    </location>
</feature>
<dbReference type="AlphaFoldDB" id="A0AA36I915"/>
<dbReference type="GO" id="GO:0005249">
    <property type="term" value="F:voltage-gated potassium channel activity"/>
    <property type="evidence" value="ECO:0007669"/>
    <property type="project" value="TreeGrafter"/>
</dbReference>
<dbReference type="PROSITE" id="PS50042">
    <property type="entry name" value="CNMP_BINDING_3"/>
    <property type="match status" value="4"/>
</dbReference>
<dbReference type="Pfam" id="PF00027">
    <property type="entry name" value="cNMP_binding"/>
    <property type="match status" value="2"/>
</dbReference>
<name>A0AA36I915_9DINO</name>
<dbReference type="InterPro" id="IPR018488">
    <property type="entry name" value="cNMP-bd_CS"/>
</dbReference>
<evidence type="ECO:0000259" key="2">
    <source>
        <dbReference type="PROSITE" id="PS50042"/>
    </source>
</evidence>
<evidence type="ECO:0000313" key="3">
    <source>
        <dbReference type="EMBL" id="CAJ1383214.1"/>
    </source>
</evidence>
<feature type="region of interest" description="Disordered" evidence="1">
    <location>
        <begin position="939"/>
        <end position="971"/>
    </location>
</feature>
<comment type="caution">
    <text evidence="3">The sequence shown here is derived from an EMBL/GenBank/DDBJ whole genome shotgun (WGS) entry which is preliminary data.</text>
</comment>
<dbReference type="Proteomes" id="UP001178507">
    <property type="component" value="Unassembled WGS sequence"/>
</dbReference>
<reference evidence="3" key="1">
    <citation type="submission" date="2023-08" db="EMBL/GenBank/DDBJ databases">
        <authorList>
            <person name="Chen Y."/>
            <person name="Shah S."/>
            <person name="Dougan E. K."/>
            <person name="Thang M."/>
            <person name="Chan C."/>
        </authorList>
    </citation>
    <scope>NUCLEOTIDE SEQUENCE</scope>
</reference>
<dbReference type="InterPro" id="IPR014710">
    <property type="entry name" value="RmlC-like_jellyroll"/>
</dbReference>
<dbReference type="SUPFAM" id="SSF51206">
    <property type="entry name" value="cAMP-binding domain-like"/>
    <property type="match status" value="5"/>
</dbReference>
<feature type="domain" description="Cyclic nucleotide-binding" evidence="2">
    <location>
        <begin position="642"/>
        <end position="741"/>
    </location>
</feature>
<feature type="compositionally biased region" description="Basic and acidic residues" evidence="1">
    <location>
        <begin position="941"/>
        <end position="954"/>
    </location>
</feature>
<dbReference type="SMART" id="SM00100">
    <property type="entry name" value="cNMP"/>
    <property type="match status" value="5"/>
</dbReference>
<dbReference type="InterPro" id="IPR000595">
    <property type="entry name" value="cNMP-bd_dom"/>
</dbReference>
<feature type="domain" description="Cyclic nucleotide-binding" evidence="2">
    <location>
        <begin position="493"/>
        <end position="611"/>
    </location>
</feature>
<dbReference type="InterPro" id="IPR018490">
    <property type="entry name" value="cNMP-bd_dom_sf"/>
</dbReference>
<dbReference type="Gene3D" id="2.60.120.10">
    <property type="entry name" value="Jelly Rolls"/>
    <property type="match status" value="6"/>
</dbReference>